<dbReference type="PROSITE" id="PS50011">
    <property type="entry name" value="PROTEIN_KINASE_DOM"/>
    <property type="match status" value="1"/>
</dbReference>
<accession>A0A3M7RXZ4</accession>
<dbReference type="AlphaFoldDB" id="A0A3M7RXZ4"/>
<dbReference type="InterPro" id="IPR011009">
    <property type="entry name" value="Kinase-like_dom_sf"/>
</dbReference>
<sequence length="204" mass="23034">MTQSCPNISLTQFKKPIRDYLKREASICCKLKHPHIVELFETYLSDGNLNMVFEYMDGADLCFEIEKRAAAGFVYSESVASHYMRQILDAVRYCHEADIVHRDIKPHCVLLSSRENSAPIKLGGFGISVELPCQDNDDNSAFITSGRVGTPNYMSPEVIKRLPYSKPVDIWGCGVVLFVLLSGYLPFVGNNKRLFELITQGQFI</sequence>
<dbReference type="EMBL" id="REGN01002418">
    <property type="protein sequence ID" value="RNA28215.1"/>
    <property type="molecule type" value="Genomic_DNA"/>
</dbReference>
<feature type="transmembrane region" description="Helical" evidence="1">
    <location>
        <begin position="168"/>
        <end position="187"/>
    </location>
</feature>
<dbReference type="Pfam" id="PF00069">
    <property type="entry name" value="Pkinase"/>
    <property type="match status" value="1"/>
</dbReference>
<reference evidence="3 4" key="1">
    <citation type="journal article" date="2018" name="Sci. Rep.">
        <title>Genomic signatures of local adaptation to the degree of environmental predictability in rotifers.</title>
        <authorList>
            <person name="Franch-Gras L."/>
            <person name="Hahn C."/>
            <person name="Garcia-Roger E.M."/>
            <person name="Carmona M.J."/>
            <person name="Serra M."/>
            <person name="Gomez A."/>
        </authorList>
    </citation>
    <scope>NUCLEOTIDE SEQUENCE [LARGE SCALE GENOMIC DNA]</scope>
    <source>
        <strain evidence="3">HYR1</strain>
    </source>
</reference>
<evidence type="ECO:0000313" key="4">
    <source>
        <dbReference type="Proteomes" id="UP000276133"/>
    </source>
</evidence>
<dbReference type="OrthoDB" id="65789at2759"/>
<gene>
    <name evidence="3" type="ORF">BpHYR1_019388</name>
</gene>
<evidence type="ECO:0000256" key="1">
    <source>
        <dbReference type="SAM" id="Phobius"/>
    </source>
</evidence>
<keyword evidence="1" id="KW-1133">Transmembrane helix</keyword>
<dbReference type="FunFam" id="1.10.510.10:FF:001592">
    <property type="entry name" value="Peripheral plasma membrane protein CASK"/>
    <property type="match status" value="1"/>
</dbReference>
<keyword evidence="1" id="KW-0472">Membrane</keyword>
<comment type="caution">
    <text evidence="3">The sequence shown here is derived from an EMBL/GenBank/DDBJ whole genome shotgun (WGS) entry which is preliminary data.</text>
</comment>
<evidence type="ECO:0000313" key="3">
    <source>
        <dbReference type="EMBL" id="RNA28215.1"/>
    </source>
</evidence>
<feature type="non-terminal residue" evidence="3">
    <location>
        <position position="204"/>
    </location>
</feature>
<dbReference type="InterPro" id="IPR000719">
    <property type="entry name" value="Prot_kinase_dom"/>
</dbReference>
<keyword evidence="1" id="KW-0812">Transmembrane</keyword>
<dbReference type="Gene3D" id="1.10.510.10">
    <property type="entry name" value="Transferase(Phosphotransferase) domain 1"/>
    <property type="match status" value="1"/>
</dbReference>
<dbReference type="SUPFAM" id="SSF56112">
    <property type="entry name" value="Protein kinase-like (PK-like)"/>
    <property type="match status" value="1"/>
</dbReference>
<dbReference type="Proteomes" id="UP000276133">
    <property type="component" value="Unassembled WGS sequence"/>
</dbReference>
<dbReference type="GO" id="GO:0004672">
    <property type="term" value="F:protein kinase activity"/>
    <property type="evidence" value="ECO:0007669"/>
    <property type="project" value="InterPro"/>
</dbReference>
<dbReference type="GO" id="GO:0005524">
    <property type="term" value="F:ATP binding"/>
    <property type="evidence" value="ECO:0007669"/>
    <property type="project" value="InterPro"/>
</dbReference>
<feature type="domain" description="Protein kinase" evidence="2">
    <location>
        <begin position="1"/>
        <end position="204"/>
    </location>
</feature>
<name>A0A3M7RXZ4_BRAPC</name>
<dbReference type="PANTHER" id="PTHR24347">
    <property type="entry name" value="SERINE/THREONINE-PROTEIN KINASE"/>
    <property type="match status" value="1"/>
</dbReference>
<evidence type="ECO:0000259" key="2">
    <source>
        <dbReference type="PROSITE" id="PS50011"/>
    </source>
</evidence>
<proteinExistence type="predicted"/>
<keyword evidence="4" id="KW-1185">Reference proteome</keyword>
<organism evidence="3 4">
    <name type="scientific">Brachionus plicatilis</name>
    <name type="common">Marine rotifer</name>
    <name type="synonym">Brachionus muelleri</name>
    <dbReference type="NCBI Taxonomy" id="10195"/>
    <lineage>
        <taxon>Eukaryota</taxon>
        <taxon>Metazoa</taxon>
        <taxon>Spiralia</taxon>
        <taxon>Gnathifera</taxon>
        <taxon>Rotifera</taxon>
        <taxon>Eurotatoria</taxon>
        <taxon>Monogononta</taxon>
        <taxon>Pseudotrocha</taxon>
        <taxon>Ploima</taxon>
        <taxon>Brachionidae</taxon>
        <taxon>Brachionus</taxon>
    </lineage>
</organism>
<dbReference type="STRING" id="10195.A0A3M7RXZ4"/>
<protein>
    <submittedName>
        <fullName evidence="3">Peripheral plasma membrane CASK-like</fullName>
    </submittedName>
</protein>